<evidence type="ECO:0000313" key="3">
    <source>
        <dbReference type="Proteomes" id="UP000279259"/>
    </source>
</evidence>
<name>A0A427YKT6_9TREE</name>
<comment type="caution">
    <text evidence="2">The sequence shown here is derived from an EMBL/GenBank/DDBJ whole genome shotgun (WGS) entry which is preliminary data.</text>
</comment>
<dbReference type="EMBL" id="RSCD01000007">
    <property type="protein sequence ID" value="RSH91679.1"/>
    <property type="molecule type" value="Genomic_DNA"/>
</dbReference>
<sequence length="340" mass="35075">MYRLTLRSVPRSSIVTRSAPRTTPAPFVRSKSAHSTNTSQGHTVDKSESTLHKDKDVQSAAARAAKHERTQAESGSQAAGFDAARQGGQTGEAKGGAEGTGALKDQVGGQPGGTPGKKEGKQDAPSAGGTMASQLKNALGMDDRKPGPRGYHTSTRLLSPKPPREPKETSLPSEQNPHLKHKEPGDPDSSERDAAKARGNAADTPHLPSKSAASSVGSTGLKGGAPGTKKGFATSARVPASSGEGRGYAKALDNEPTKEGFNVPPTALPSNLESPCKDATQPPPPGLKASSSTEHSSTATGTPNEALAKGAREGTLADRNEQPTAEAGRQGLDEAWKHRK</sequence>
<dbReference type="Proteomes" id="UP000279259">
    <property type="component" value="Unassembled WGS sequence"/>
</dbReference>
<dbReference type="OrthoDB" id="2687798at2759"/>
<feature type="compositionally biased region" description="Low complexity" evidence="1">
    <location>
        <begin position="290"/>
        <end position="302"/>
    </location>
</feature>
<feature type="compositionally biased region" description="Basic and acidic residues" evidence="1">
    <location>
        <begin position="182"/>
        <end position="196"/>
    </location>
</feature>
<feature type="region of interest" description="Disordered" evidence="1">
    <location>
        <begin position="1"/>
        <end position="340"/>
    </location>
</feature>
<feature type="compositionally biased region" description="Basic and acidic residues" evidence="1">
    <location>
        <begin position="310"/>
        <end position="321"/>
    </location>
</feature>
<feature type="compositionally biased region" description="Basic and acidic residues" evidence="1">
    <location>
        <begin position="331"/>
        <end position="340"/>
    </location>
</feature>
<proteinExistence type="predicted"/>
<feature type="compositionally biased region" description="Basic and acidic residues" evidence="1">
    <location>
        <begin position="43"/>
        <end position="57"/>
    </location>
</feature>
<dbReference type="AlphaFoldDB" id="A0A427YKT6"/>
<evidence type="ECO:0000256" key="1">
    <source>
        <dbReference type="SAM" id="MobiDB-lite"/>
    </source>
</evidence>
<feature type="compositionally biased region" description="Polar residues" evidence="1">
    <location>
        <begin position="33"/>
        <end position="42"/>
    </location>
</feature>
<accession>A0A427YKT6</accession>
<feature type="compositionally biased region" description="Polar residues" evidence="1">
    <location>
        <begin position="10"/>
        <end position="21"/>
    </location>
</feature>
<evidence type="ECO:0000313" key="2">
    <source>
        <dbReference type="EMBL" id="RSH91679.1"/>
    </source>
</evidence>
<gene>
    <name evidence="2" type="ORF">EHS25_009048</name>
</gene>
<protein>
    <submittedName>
        <fullName evidence="2">Uncharacterized protein</fullName>
    </submittedName>
</protein>
<keyword evidence="3" id="KW-1185">Reference proteome</keyword>
<organism evidence="2 3">
    <name type="scientific">Saitozyma podzolica</name>
    <dbReference type="NCBI Taxonomy" id="1890683"/>
    <lineage>
        <taxon>Eukaryota</taxon>
        <taxon>Fungi</taxon>
        <taxon>Dikarya</taxon>
        <taxon>Basidiomycota</taxon>
        <taxon>Agaricomycotina</taxon>
        <taxon>Tremellomycetes</taxon>
        <taxon>Tremellales</taxon>
        <taxon>Trimorphomycetaceae</taxon>
        <taxon>Saitozyma</taxon>
    </lineage>
</organism>
<reference evidence="2 3" key="1">
    <citation type="submission" date="2018-11" db="EMBL/GenBank/DDBJ databases">
        <title>Genome sequence of Saitozyma podzolica DSM 27192.</title>
        <authorList>
            <person name="Aliyu H."/>
            <person name="Gorte O."/>
            <person name="Ochsenreither K."/>
        </authorList>
    </citation>
    <scope>NUCLEOTIDE SEQUENCE [LARGE SCALE GENOMIC DNA]</scope>
    <source>
        <strain evidence="2 3">DSM 27192</strain>
    </source>
</reference>
<feature type="compositionally biased region" description="Gly residues" evidence="1">
    <location>
        <begin position="88"/>
        <end position="99"/>
    </location>
</feature>